<dbReference type="InterPro" id="IPR039426">
    <property type="entry name" value="TonB-dep_rcpt-like"/>
</dbReference>
<accession>A0A4Z0PU78</accession>
<evidence type="ECO:0000256" key="5">
    <source>
        <dbReference type="ARBA" id="ARBA00022729"/>
    </source>
</evidence>
<dbReference type="GO" id="GO:0015344">
    <property type="term" value="F:siderophore uptake transmembrane transporter activity"/>
    <property type="evidence" value="ECO:0007669"/>
    <property type="project" value="TreeGrafter"/>
</dbReference>
<dbReference type="OrthoDB" id="9795928at2"/>
<dbReference type="Pfam" id="PF07715">
    <property type="entry name" value="Plug"/>
    <property type="match status" value="1"/>
</dbReference>
<keyword evidence="9" id="KW-0675">Receptor</keyword>
<dbReference type="Gene3D" id="2.170.130.10">
    <property type="entry name" value="TonB-dependent receptor, plug domain"/>
    <property type="match status" value="1"/>
</dbReference>
<evidence type="ECO:0000313" key="9">
    <source>
        <dbReference type="EMBL" id="TGE20443.1"/>
    </source>
</evidence>
<evidence type="ECO:0000256" key="7">
    <source>
        <dbReference type="ARBA" id="ARBA00023237"/>
    </source>
</evidence>
<evidence type="ECO:0000256" key="3">
    <source>
        <dbReference type="ARBA" id="ARBA00022452"/>
    </source>
</evidence>
<dbReference type="Gene3D" id="2.60.40.1120">
    <property type="entry name" value="Carboxypeptidase-like, regulatory domain"/>
    <property type="match status" value="1"/>
</dbReference>
<dbReference type="InterPro" id="IPR008969">
    <property type="entry name" value="CarboxyPept-like_regulatory"/>
</dbReference>
<evidence type="ECO:0000256" key="2">
    <source>
        <dbReference type="ARBA" id="ARBA00022448"/>
    </source>
</evidence>
<dbReference type="AlphaFoldDB" id="A0A4Z0PU78"/>
<evidence type="ECO:0000256" key="4">
    <source>
        <dbReference type="ARBA" id="ARBA00022692"/>
    </source>
</evidence>
<dbReference type="InterPro" id="IPR012910">
    <property type="entry name" value="Plug_dom"/>
</dbReference>
<dbReference type="PANTHER" id="PTHR30069">
    <property type="entry name" value="TONB-DEPENDENT OUTER MEMBRANE RECEPTOR"/>
    <property type="match status" value="1"/>
</dbReference>
<dbReference type="EMBL" id="SRLC01000003">
    <property type="protein sequence ID" value="TGE20443.1"/>
    <property type="molecule type" value="Genomic_DNA"/>
</dbReference>
<reference evidence="9 10" key="1">
    <citation type="submission" date="2019-04" db="EMBL/GenBank/DDBJ databases">
        <authorList>
            <person name="Feng G."/>
            <person name="Zhang J."/>
            <person name="Zhu H."/>
        </authorList>
    </citation>
    <scope>NUCLEOTIDE SEQUENCE [LARGE SCALE GENOMIC DNA]</scope>
    <source>
        <strain evidence="9 10">JCM 31653</strain>
    </source>
</reference>
<evidence type="ECO:0000259" key="8">
    <source>
        <dbReference type="Pfam" id="PF07715"/>
    </source>
</evidence>
<sequence>MRSSSGYITGFLFFMAFRFLVAARSACALWLMLFVSVTVARAGQAQPECTLSLSGRIIDHESREGLPGATVVVLETQQATQTDALGNYHFHVCAGVYHLQVSYLGYSAETTEVRLTGAVIRDFRLHPDAILLNSALVQGRRVLAPTTQPTAVLDGQALQQTRGQVLGEALQKISGVTAIQTGPGIFKPMVHGLHSNRVTLLNNGVRQEGQQWGVEHGPEIDPFIASRLTVVKGAASVRYGSDAVGGVVLIEPQPLRDSAGTDADLTLVGMSNNGLGAASATLNGNLRKLPALSWRAQGTLRRAGTMRTPDYYLKNSGFGEQNFSAAVGWRTPTYGLEVFYSQFNTRIGILPASHAGSKTDLLLAVGRPEPLETTGFSYDIDRAYQQVRHDVAKLAGFRQTGTAGRLQLTLAQQSDFRDEYDKFRPRNNNLASLDRPELSYTNRTSTGELLWEHAAWHGFTGSVGLAGTYQFNRYANGSRQFIPYYTNLTGGAFWIEKWQQGAWLLEGGLRVERRDLDVRRGDRNTTGAFFVDRTRFQYTTPAASLGATYDPSAHLTVSLNAGLTRRAPAANERFSEGVHNGMYELGNDLVPGAAPLMPETALNTGLTVGWHDNPRFNGEVTIYQNRILDFIYQVPLTEPVQTVRGSHISWQYLQTDATFRGLDLTGSYQLALAWLLALKGSVVRTRDTRADEWQILMPADRAEASLRYNRNKPTGRLRGSYIQLGAYAVARQTRVPDHYEDRDLLAPPAGYTLLNLETGTTLHWGRRPLNVSVAVANLFNQRYRDYLNRYRYFTDEMGRNLTLRVHIPLELTRARR</sequence>
<dbReference type="PANTHER" id="PTHR30069:SF29">
    <property type="entry name" value="HEMOGLOBIN AND HEMOGLOBIN-HAPTOGLOBIN-BINDING PROTEIN 1-RELATED"/>
    <property type="match status" value="1"/>
</dbReference>
<keyword evidence="7" id="KW-0998">Cell outer membrane</keyword>
<dbReference type="InterPro" id="IPR037066">
    <property type="entry name" value="Plug_dom_sf"/>
</dbReference>
<dbReference type="Proteomes" id="UP000297549">
    <property type="component" value="Unassembled WGS sequence"/>
</dbReference>
<keyword evidence="5" id="KW-0732">Signal</keyword>
<name>A0A4Z0PU78_9BACT</name>
<dbReference type="GO" id="GO:0044718">
    <property type="term" value="P:siderophore transmembrane transport"/>
    <property type="evidence" value="ECO:0007669"/>
    <property type="project" value="TreeGrafter"/>
</dbReference>
<dbReference type="InterPro" id="IPR036942">
    <property type="entry name" value="Beta-barrel_TonB_sf"/>
</dbReference>
<protein>
    <submittedName>
        <fullName evidence="9">TonB-dependent receptor</fullName>
    </submittedName>
</protein>
<organism evidence="9 10">
    <name type="scientific">Hymenobacter aquaticus</name>
    <dbReference type="NCBI Taxonomy" id="1867101"/>
    <lineage>
        <taxon>Bacteria</taxon>
        <taxon>Pseudomonadati</taxon>
        <taxon>Bacteroidota</taxon>
        <taxon>Cytophagia</taxon>
        <taxon>Cytophagales</taxon>
        <taxon>Hymenobacteraceae</taxon>
        <taxon>Hymenobacter</taxon>
    </lineage>
</organism>
<dbReference type="Pfam" id="PF13715">
    <property type="entry name" value="CarbopepD_reg_2"/>
    <property type="match status" value="1"/>
</dbReference>
<feature type="domain" description="TonB-dependent receptor plug" evidence="8">
    <location>
        <begin position="146"/>
        <end position="247"/>
    </location>
</feature>
<comment type="subcellular location">
    <subcellularLocation>
        <location evidence="1">Cell outer membrane</location>
        <topology evidence="1">Multi-pass membrane protein</topology>
    </subcellularLocation>
</comment>
<keyword evidence="2" id="KW-0813">Transport</keyword>
<keyword evidence="6" id="KW-0472">Membrane</keyword>
<comment type="caution">
    <text evidence="9">The sequence shown here is derived from an EMBL/GenBank/DDBJ whole genome shotgun (WGS) entry which is preliminary data.</text>
</comment>
<keyword evidence="4" id="KW-0812">Transmembrane</keyword>
<dbReference type="GO" id="GO:0009279">
    <property type="term" value="C:cell outer membrane"/>
    <property type="evidence" value="ECO:0007669"/>
    <property type="project" value="UniProtKB-SubCell"/>
</dbReference>
<proteinExistence type="predicted"/>
<dbReference type="SUPFAM" id="SSF56935">
    <property type="entry name" value="Porins"/>
    <property type="match status" value="1"/>
</dbReference>
<evidence type="ECO:0000313" key="10">
    <source>
        <dbReference type="Proteomes" id="UP000297549"/>
    </source>
</evidence>
<gene>
    <name evidence="9" type="ORF">E5K00_20820</name>
</gene>
<dbReference type="Gene3D" id="2.40.170.20">
    <property type="entry name" value="TonB-dependent receptor, beta-barrel domain"/>
    <property type="match status" value="1"/>
</dbReference>
<keyword evidence="3" id="KW-1134">Transmembrane beta strand</keyword>
<dbReference type="SUPFAM" id="SSF49464">
    <property type="entry name" value="Carboxypeptidase regulatory domain-like"/>
    <property type="match status" value="1"/>
</dbReference>
<evidence type="ECO:0000256" key="6">
    <source>
        <dbReference type="ARBA" id="ARBA00023136"/>
    </source>
</evidence>
<evidence type="ECO:0000256" key="1">
    <source>
        <dbReference type="ARBA" id="ARBA00004571"/>
    </source>
</evidence>
<keyword evidence="10" id="KW-1185">Reference proteome</keyword>